<dbReference type="InterPro" id="IPR036890">
    <property type="entry name" value="HATPase_C_sf"/>
</dbReference>
<keyword evidence="20" id="KW-1185">Reference proteome</keyword>
<evidence type="ECO:0000256" key="12">
    <source>
        <dbReference type="ARBA" id="ARBA00023012"/>
    </source>
</evidence>
<dbReference type="Pfam" id="PF00989">
    <property type="entry name" value="PAS"/>
    <property type="match status" value="1"/>
</dbReference>
<dbReference type="EMBL" id="SJPE01000007">
    <property type="protein sequence ID" value="TBX69165.1"/>
    <property type="molecule type" value="Genomic_DNA"/>
</dbReference>
<feature type="modified residue" description="4-aspartylphosphate" evidence="14">
    <location>
        <position position="579"/>
    </location>
</feature>
<dbReference type="PROSITE" id="PS50113">
    <property type="entry name" value="PAC"/>
    <property type="match status" value="2"/>
</dbReference>
<evidence type="ECO:0000256" key="9">
    <source>
        <dbReference type="ARBA" id="ARBA00022777"/>
    </source>
</evidence>
<dbReference type="Gene3D" id="3.30.565.10">
    <property type="entry name" value="Histidine kinase-like ATPase, C-terminal domain"/>
    <property type="match status" value="1"/>
</dbReference>
<evidence type="ECO:0000256" key="10">
    <source>
        <dbReference type="ARBA" id="ARBA00022840"/>
    </source>
</evidence>
<keyword evidence="8" id="KW-0547">Nucleotide-binding</keyword>
<dbReference type="FunFam" id="1.10.287.130:FF:000003">
    <property type="entry name" value="Histidine kinase"/>
    <property type="match status" value="1"/>
</dbReference>
<dbReference type="GO" id="GO:0005886">
    <property type="term" value="C:plasma membrane"/>
    <property type="evidence" value="ECO:0007669"/>
    <property type="project" value="UniProtKB-SubCell"/>
</dbReference>
<keyword evidence="7" id="KW-0812">Transmembrane</keyword>
<dbReference type="CDD" id="cd16922">
    <property type="entry name" value="HATPase_EvgS-ArcB-TorS-like"/>
    <property type="match status" value="1"/>
</dbReference>
<evidence type="ECO:0000256" key="4">
    <source>
        <dbReference type="ARBA" id="ARBA00022475"/>
    </source>
</evidence>
<proteinExistence type="predicted"/>
<dbReference type="InterPro" id="IPR003594">
    <property type="entry name" value="HATPase_dom"/>
</dbReference>
<dbReference type="InterPro" id="IPR036097">
    <property type="entry name" value="HisK_dim/P_sf"/>
</dbReference>
<evidence type="ECO:0000256" key="5">
    <source>
        <dbReference type="ARBA" id="ARBA00022553"/>
    </source>
</evidence>
<evidence type="ECO:0000259" key="16">
    <source>
        <dbReference type="PROSITE" id="PS50110"/>
    </source>
</evidence>
<evidence type="ECO:0000256" key="11">
    <source>
        <dbReference type="ARBA" id="ARBA00022989"/>
    </source>
</evidence>
<dbReference type="Pfam" id="PF00512">
    <property type="entry name" value="HisKA"/>
    <property type="match status" value="1"/>
</dbReference>
<evidence type="ECO:0000256" key="8">
    <source>
        <dbReference type="ARBA" id="ARBA00022741"/>
    </source>
</evidence>
<dbReference type="InterPro" id="IPR004358">
    <property type="entry name" value="Sig_transdc_His_kin-like_C"/>
</dbReference>
<comment type="caution">
    <text evidence="19">The sequence shown here is derived from an EMBL/GenBank/DDBJ whole genome shotgun (WGS) entry which is preliminary data.</text>
</comment>
<evidence type="ECO:0000256" key="7">
    <source>
        <dbReference type="ARBA" id="ARBA00022692"/>
    </source>
</evidence>
<dbReference type="SMART" id="SM00388">
    <property type="entry name" value="HisKA"/>
    <property type="match status" value="1"/>
</dbReference>
<dbReference type="InterPro" id="IPR013767">
    <property type="entry name" value="PAS_fold"/>
</dbReference>
<dbReference type="SUPFAM" id="SSF55785">
    <property type="entry name" value="PYP-like sensor domain (PAS domain)"/>
    <property type="match status" value="2"/>
</dbReference>
<dbReference type="Gene3D" id="3.40.50.2300">
    <property type="match status" value="1"/>
</dbReference>
<feature type="domain" description="PAC" evidence="18">
    <location>
        <begin position="75"/>
        <end position="127"/>
    </location>
</feature>
<dbReference type="Pfam" id="PF08448">
    <property type="entry name" value="PAS_4"/>
    <property type="match status" value="1"/>
</dbReference>
<dbReference type="InterPro" id="IPR001610">
    <property type="entry name" value="PAC"/>
</dbReference>
<feature type="domain" description="Response regulatory" evidence="16">
    <location>
        <begin position="528"/>
        <end position="646"/>
    </location>
</feature>
<evidence type="ECO:0000259" key="17">
    <source>
        <dbReference type="PROSITE" id="PS50112"/>
    </source>
</evidence>
<keyword evidence="11" id="KW-1133">Transmembrane helix</keyword>
<dbReference type="PROSITE" id="PS50109">
    <property type="entry name" value="HIS_KIN"/>
    <property type="match status" value="1"/>
</dbReference>
<dbReference type="PANTHER" id="PTHR45339:SF1">
    <property type="entry name" value="HYBRID SIGNAL TRANSDUCTION HISTIDINE KINASE J"/>
    <property type="match status" value="1"/>
</dbReference>
<evidence type="ECO:0000256" key="14">
    <source>
        <dbReference type="PROSITE-ProRule" id="PRU00169"/>
    </source>
</evidence>
<dbReference type="PRINTS" id="PR00344">
    <property type="entry name" value="BCTRLSENSOR"/>
</dbReference>
<dbReference type="GO" id="GO:0000155">
    <property type="term" value="F:phosphorelay sensor kinase activity"/>
    <property type="evidence" value="ECO:0007669"/>
    <property type="project" value="InterPro"/>
</dbReference>
<dbReference type="RefSeq" id="WP_131475939.1">
    <property type="nucleotide sequence ID" value="NZ_SJPE01000007.1"/>
</dbReference>
<accession>A0A4Q9Z1T7</accession>
<dbReference type="InterPro" id="IPR000700">
    <property type="entry name" value="PAS-assoc_C"/>
</dbReference>
<dbReference type="Pfam" id="PF02518">
    <property type="entry name" value="HATPase_c"/>
    <property type="match status" value="1"/>
</dbReference>
<dbReference type="InterPro" id="IPR000014">
    <property type="entry name" value="PAS"/>
</dbReference>
<dbReference type="PANTHER" id="PTHR45339">
    <property type="entry name" value="HYBRID SIGNAL TRANSDUCTION HISTIDINE KINASE J"/>
    <property type="match status" value="1"/>
</dbReference>
<dbReference type="GO" id="GO:0005524">
    <property type="term" value="F:ATP binding"/>
    <property type="evidence" value="ECO:0007669"/>
    <property type="project" value="UniProtKB-KW"/>
</dbReference>
<dbReference type="SUPFAM" id="SSF52172">
    <property type="entry name" value="CheY-like"/>
    <property type="match status" value="1"/>
</dbReference>
<keyword evidence="10" id="KW-0067">ATP-binding</keyword>
<dbReference type="NCBIfam" id="TIGR00229">
    <property type="entry name" value="sensory_box"/>
    <property type="match status" value="2"/>
</dbReference>
<protein>
    <recommendedName>
        <fullName evidence="3">histidine kinase</fullName>
        <ecNumber evidence="3">2.7.13.3</ecNumber>
    </recommendedName>
</protein>
<evidence type="ECO:0000256" key="13">
    <source>
        <dbReference type="ARBA" id="ARBA00023136"/>
    </source>
</evidence>
<dbReference type="SMART" id="SM00387">
    <property type="entry name" value="HATPase_c"/>
    <property type="match status" value="1"/>
</dbReference>
<gene>
    <name evidence="19" type="ORF">EZL74_07235</name>
</gene>
<dbReference type="PROSITE" id="PS50112">
    <property type="entry name" value="PAS"/>
    <property type="match status" value="1"/>
</dbReference>
<dbReference type="Proteomes" id="UP000293300">
    <property type="component" value="Unassembled WGS sequence"/>
</dbReference>
<comment type="subcellular location">
    <subcellularLocation>
        <location evidence="2">Cell membrane</location>
        <topology evidence="2">Multi-pass membrane protein</topology>
    </subcellularLocation>
</comment>
<feature type="domain" description="PAS" evidence="17">
    <location>
        <begin position="128"/>
        <end position="204"/>
    </location>
</feature>
<dbReference type="SMART" id="SM00086">
    <property type="entry name" value="PAC"/>
    <property type="match status" value="2"/>
</dbReference>
<dbReference type="Gene3D" id="3.30.450.20">
    <property type="entry name" value="PAS domain"/>
    <property type="match status" value="2"/>
</dbReference>
<dbReference type="PROSITE" id="PS50110">
    <property type="entry name" value="RESPONSE_REGULATORY"/>
    <property type="match status" value="1"/>
</dbReference>
<keyword evidence="6" id="KW-0808">Transferase</keyword>
<evidence type="ECO:0000259" key="18">
    <source>
        <dbReference type="PROSITE" id="PS50113"/>
    </source>
</evidence>
<dbReference type="SUPFAM" id="SSF47384">
    <property type="entry name" value="Homodimeric domain of signal transducing histidine kinase"/>
    <property type="match status" value="1"/>
</dbReference>
<keyword evidence="4" id="KW-1003">Cell membrane</keyword>
<name>A0A4Q9Z1T7_9FLAO</name>
<dbReference type="SMART" id="SM00448">
    <property type="entry name" value="REC"/>
    <property type="match status" value="1"/>
</dbReference>
<dbReference type="SUPFAM" id="SSF55874">
    <property type="entry name" value="ATPase domain of HSP90 chaperone/DNA topoisomerase II/histidine kinase"/>
    <property type="match status" value="1"/>
</dbReference>
<organism evidence="19 20">
    <name type="scientific">Flavobacterium silvisoli</name>
    <dbReference type="NCBI Taxonomy" id="2529433"/>
    <lineage>
        <taxon>Bacteria</taxon>
        <taxon>Pseudomonadati</taxon>
        <taxon>Bacteroidota</taxon>
        <taxon>Flavobacteriia</taxon>
        <taxon>Flavobacteriales</taxon>
        <taxon>Flavobacteriaceae</taxon>
        <taxon>Flavobacterium</taxon>
    </lineage>
</organism>
<dbReference type="AlphaFoldDB" id="A0A4Q9Z1T7"/>
<dbReference type="FunFam" id="3.30.565.10:FF:000010">
    <property type="entry name" value="Sensor histidine kinase RcsC"/>
    <property type="match status" value="1"/>
</dbReference>
<feature type="domain" description="PAC" evidence="18">
    <location>
        <begin position="208"/>
        <end position="261"/>
    </location>
</feature>
<dbReference type="EC" id="2.7.13.3" evidence="3"/>
<dbReference type="CDD" id="cd00082">
    <property type="entry name" value="HisKA"/>
    <property type="match status" value="1"/>
</dbReference>
<dbReference type="InterPro" id="IPR013656">
    <property type="entry name" value="PAS_4"/>
</dbReference>
<dbReference type="CDD" id="cd17546">
    <property type="entry name" value="REC_hyHK_CKI1_RcsC-like"/>
    <property type="match status" value="1"/>
</dbReference>
<evidence type="ECO:0000256" key="6">
    <source>
        <dbReference type="ARBA" id="ARBA00022679"/>
    </source>
</evidence>
<dbReference type="SMART" id="SM00091">
    <property type="entry name" value="PAS"/>
    <property type="match status" value="2"/>
</dbReference>
<evidence type="ECO:0000313" key="20">
    <source>
        <dbReference type="Proteomes" id="UP000293300"/>
    </source>
</evidence>
<dbReference type="InterPro" id="IPR003661">
    <property type="entry name" value="HisK_dim/P_dom"/>
</dbReference>
<evidence type="ECO:0000313" key="19">
    <source>
        <dbReference type="EMBL" id="TBX69165.1"/>
    </source>
</evidence>
<keyword evidence="12" id="KW-0902">Two-component regulatory system</keyword>
<feature type="domain" description="Histidine kinase" evidence="15">
    <location>
        <begin position="279"/>
        <end position="500"/>
    </location>
</feature>
<evidence type="ECO:0000256" key="1">
    <source>
        <dbReference type="ARBA" id="ARBA00000085"/>
    </source>
</evidence>
<dbReference type="OrthoDB" id="9811889at2"/>
<comment type="catalytic activity">
    <reaction evidence="1">
        <text>ATP + protein L-histidine = ADP + protein N-phospho-L-histidine.</text>
        <dbReference type="EC" id="2.7.13.3"/>
    </reaction>
</comment>
<dbReference type="GO" id="GO:0006355">
    <property type="term" value="P:regulation of DNA-templated transcription"/>
    <property type="evidence" value="ECO:0007669"/>
    <property type="project" value="InterPro"/>
</dbReference>
<keyword evidence="9 19" id="KW-0418">Kinase</keyword>
<dbReference type="CDD" id="cd00130">
    <property type="entry name" value="PAS"/>
    <property type="match status" value="1"/>
</dbReference>
<sequence length="654" mass="75060">MLNEAIVNSISDLIWSVDREYKLIAANNAFLKTVRDSTGTTFKINECALNREAYPEDYLNLWKTFYDRGLSGEIVKEEICVPRKDSDQIYWFEANIHPMYSKDEIIGVVCYGKDITERKNVLKSIQENEQRYQSILNNLEAGVVVHNPDTSVRNCNSKSCDLLGLTEAQMKGKIAIESEWKFIDEDYSELLLADFPVNQIIKSRHPLKNFTMGIYRPTQSDVVWVMVNGFPVFDHDQQIEEVVITFIDITDRKEMEMELVKAKIQAEAASKAKSDFLANMSHEIRTPLNGIIGFTGLLMRTDLDKNQSEYMTMITDSASTLMEIVNDILDFSKIEEGKLELNEHTIDIFAVSQQIVELFRHEADRKKIDLKLTIDSQIPQFILADDLRLKQILVNLISNALKFTAFGQIHIDIRLIVKNEEETTIQFSVKDTGMGIQKQNQEKIFQSFVQEDTTTSRKFGGTGLGLAISNKLLELMNSRLQLISKYGEGSDFYFEVKFKIQNHISSQLEQEKDQTSEYDSILFEETLNILVVEDNQVNLYLAKTLLKRLIPNVTLFQAFDGVQALEIFERESLDMIFMDIQMPRMNGYEATVAMRKHSQGNMIPIIALTAGIMPGEKEKCFEAGMNDYLSKPLIVDELRKVLQVWIEKIKNNHN</sequence>
<dbReference type="InterPro" id="IPR005467">
    <property type="entry name" value="His_kinase_dom"/>
</dbReference>
<reference evidence="19 20" key="1">
    <citation type="submission" date="2019-02" db="EMBL/GenBank/DDBJ databases">
        <title>Flavobacterium sp. RD-2-33 isolated from forest soil.</title>
        <authorList>
            <person name="Chaudhary D.K."/>
        </authorList>
    </citation>
    <scope>NUCLEOTIDE SEQUENCE [LARGE SCALE GENOMIC DNA]</scope>
    <source>
        <strain evidence="19 20">RD-2-33</strain>
    </source>
</reference>
<evidence type="ECO:0000256" key="2">
    <source>
        <dbReference type="ARBA" id="ARBA00004651"/>
    </source>
</evidence>
<keyword evidence="5 14" id="KW-0597">Phosphoprotein</keyword>
<dbReference type="Pfam" id="PF00072">
    <property type="entry name" value="Response_reg"/>
    <property type="match status" value="1"/>
</dbReference>
<dbReference type="InterPro" id="IPR035965">
    <property type="entry name" value="PAS-like_dom_sf"/>
</dbReference>
<keyword evidence="13" id="KW-0472">Membrane</keyword>
<dbReference type="Gene3D" id="1.10.287.130">
    <property type="match status" value="1"/>
</dbReference>
<dbReference type="InterPro" id="IPR001789">
    <property type="entry name" value="Sig_transdc_resp-reg_receiver"/>
</dbReference>
<dbReference type="InterPro" id="IPR011006">
    <property type="entry name" value="CheY-like_superfamily"/>
</dbReference>
<evidence type="ECO:0000256" key="3">
    <source>
        <dbReference type="ARBA" id="ARBA00012438"/>
    </source>
</evidence>
<evidence type="ECO:0000259" key="15">
    <source>
        <dbReference type="PROSITE" id="PS50109"/>
    </source>
</evidence>